<dbReference type="GO" id="GO:0004252">
    <property type="term" value="F:serine-type endopeptidase activity"/>
    <property type="evidence" value="ECO:0007669"/>
    <property type="project" value="TreeGrafter"/>
</dbReference>
<dbReference type="OrthoDB" id="9776685at2"/>
<keyword evidence="4" id="KW-1185">Reference proteome</keyword>
<accession>A0A563VVR3</accession>
<keyword evidence="1" id="KW-0378">Hydrolase</keyword>
<dbReference type="Proteomes" id="UP000320055">
    <property type="component" value="Unassembled WGS sequence"/>
</dbReference>
<dbReference type="RefSeq" id="WP_144865415.1">
    <property type="nucleotide sequence ID" value="NZ_LR213793.1"/>
</dbReference>
<dbReference type="InterPro" id="IPR029058">
    <property type="entry name" value="AB_hydrolase_fold"/>
</dbReference>
<dbReference type="GO" id="GO:0006508">
    <property type="term" value="P:proteolysis"/>
    <property type="evidence" value="ECO:0007669"/>
    <property type="project" value="InterPro"/>
</dbReference>
<sequence length="332" mass="37972">MGVLKFRQYDVASQKNGVIIKQSVCQPKHQIYEQFIEKQKKAYLSEFEYAQQRGVVMQSWEQLVPFLPTKEEFELKRAYVGFECKRIEYWSDGLKVIGYIWKPKNTEGRKLPLIIVNRGGSLELGKLTPRLGLRFGFYNFLSNGFVVIGSQYRGNDGGQGKEEFGGADIHDVLNLIPLAKSLEYIDTNNIFMFGASRGGMTSYLTLKQGISVNAVAVIGGLSDLEANLNTFPELLNRWQKLIPDLKKNRGSCLRDRSAVYWSDKLDSPILILHGSADWRCNLDSQALALAQKLQESQKSHQLIVYEGDDHFLSFNRENSEKRIIEWFKSHMK</sequence>
<evidence type="ECO:0000313" key="4">
    <source>
        <dbReference type="Proteomes" id="UP000320055"/>
    </source>
</evidence>
<name>A0A563VVR3_9CYAN</name>
<evidence type="ECO:0000313" key="3">
    <source>
        <dbReference type="EMBL" id="VEP15353.1"/>
    </source>
</evidence>
<dbReference type="Pfam" id="PF00326">
    <property type="entry name" value="Peptidase_S9"/>
    <property type="match status" value="1"/>
</dbReference>
<evidence type="ECO:0000256" key="1">
    <source>
        <dbReference type="ARBA" id="ARBA00022801"/>
    </source>
</evidence>
<dbReference type="PANTHER" id="PTHR42776">
    <property type="entry name" value="SERINE PEPTIDASE S9 FAMILY MEMBER"/>
    <property type="match status" value="1"/>
</dbReference>
<organism evidence="3 4">
    <name type="scientific">Hyella patelloides LEGE 07179</name>
    <dbReference type="NCBI Taxonomy" id="945734"/>
    <lineage>
        <taxon>Bacteria</taxon>
        <taxon>Bacillati</taxon>
        <taxon>Cyanobacteriota</taxon>
        <taxon>Cyanophyceae</taxon>
        <taxon>Pleurocapsales</taxon>
        <taxon>Hyellaceae</taxon>
        <taxon>Hyella</taxon>
    </lineage>
</organism>
<reference evidence="3 4" key="1">
    <citation type="submission" date="2019-01" db="EMBL/GenBank/DDBJ databases">
        <authorList>
            <person name="Brito A."/>
        </authorList>
    </citation>
    <scope>NUCLEOTIDE SEQUENCE [LARGE SCALE GENOMIC DNA]</scope>
    <source>
        <strain evidence="3">1</strain>
    </source>
</reference>
<dbReference type="InterPro" id="IPR001375">
    <property type="entry name" value="Peptidase_S9_cat"/>
</dbReference>
<dbReference type="EMBL" id="CAACVJ010000257">
    <property type="protein sequence ID" value="VEP15353.1"/>
    <property type="molecule type" value="Genomic_DNA"/>
</dbReference>
<evidence type="ECO:0000259" key="2">
    <source>
        <dbReference type="Pfam" id="PF00326"/>
    </source>
</evidence>
<feature type="domain" description="Peptidase S9 prolyl oligopeptidase catalytic" evidence="2">
    <location>
        <begin position="139"/>
        <end position="331"/>
    </location>
</feature>
<dbReference type="PANTHER" id="PTHR42776:SF27">
    <property type="entry name" value="DIPEPTIDYL PEPTIDASE FAMILY MEMBER 6"/>
    <property type="match status" value="1"/>
</dbReference>
<dbReference type="Gene3D" id="3.40.50.1820">
    <property type="entry name" value="alpha/beta hydrolase"/>
    <property type="match status" value="1"/>
</dbReference>
<dbReference type="AlphaFoldDB" id="A0A563VVR3"/>
<proteinExistence type="predicted"/>
<protein>
    <recommendedName>
        <fullName evidence="2">Peptidase S9 prolyl oligopeptidase catalytic domain-containing protein</fullName>
    </recommendedName>
</protein>
<dbReference type="SUPFAM" id="SSF53474">
    <property type="entry name" value="alpha/beta-Hydrolases"/>
    <property type="match status" value="1"/>
</dbReference>
<gene>
    <name evidence="3" type="ORF">H1P_330002</name>
</gene>